<evidence type="ECO:0000256" key="1">
    <source>
        <dbReference type="ARBA" id="ARBA00005189"/>
    </source>
</evidence>
<evidence type="ECO:0000313" key="12">
    <source>
        <dbReference type="EMBL" id="NGO74112.1"/>
    </source>
</evidence>
<dbReference type="Gene3D" id="3.40.47.10">
    <property type="match status" value="1"/>
</dbReference>
<dbReference type="GO" id="GO:0004315">
    <property type="term" value="F:3-oxoacyl-[acyl-carrier-protein] synthase activity"/>
    <property type="evidence" value="ECO:0007669"/>
    <property type="project" value="InterPro"/>
</dbReference>
<dbReference type="EMBL" id="JAAKZW010000001">
    <property type="protein sequence ID" value="NGO74112.1"/>
    <property type="molecule type" value="Genomic_DNA"/>
</dbReference>
<evidence type="ECO:0000256" key="3">
    <source>
        <dbReference type="ARBA" id="ARBA00022490"/>
    </source>
</evidence>
<evidence type="ECO:0000256" key="7">
    <source>
        <dbReference type="ARBA" id="ARBA00023098"/>
    </source>
</evidence>
<dbReference type="AlphaFoldDB" id="A0A6G4XAD3"/>
<keyword evidence="7" id="KW-0443">Lipid metabolism</keyword>
<comment type="caution">
    <text evidence="12">The sequence shown here is derived from an EMBL/GenBank/DDBJ whole genome shotgun (WGS) entry which is preliminary data.</text>
</comment>
<dbReference type="PANTHER" id="PTHR34069:SF2">
    <property type="entry name" value="BETA-KETOACYL-[ACYL-CARRIER-PROTEIN] SYNTHASE III"/>
    <property type="match status" value="1"/>
</dbReference>
<protein>
    <submittedName>
        <fullName evidence="12">Ketoacyl-ACP synthase III</fullName>
    </submittedName>
</protein>
<keyword evidence="5" id="KW-0808">Transferase</keyword>
<evidence type="ECO:0000256" key="5">
    <source>
        <dbReference type="ARBA" id="ARBA00022679"/>
    </source>
</evidence>
<dbReference type="InterPro" id="IPR004655">
    <property type="entry name" value="FabH"/>
</dbReference>
<dbReference type="NCBIfam" id="TIGR00747">
    <property type="entry name" value="fabH"/>
    <property type="match status" value="1"/>
</dbReference>
<dbReference type="GO" id="GO:0044550">
    <property type="term" value="P:secondary metabolite biosynthetic process"/>
    <property type="evidence" value="ECO:0007669"/>
    <property type="project" value="TreeGrafter"/>
</dbReference>
<feature type="domain" description="Beta-ketoacyl-[acyl-carrier-protein] synthase III C-terminal" evidence="10">
    <location>
        <begin position="239"/>
        <end position="328"/>
    </location>
</feature>
<keyword evidence="3" id="KW-0963">Cytoplasm</keyword>
<gene>
    <name evidence="12" type="ORF">G6045_00175</name>
</gene>
<organism evidence="12 13">
    <name type="scientific">Streptomyces mesophilus</name>
    <dbReference type="NCBI Taxonomy" id="1775132"/>
    <lineage>
        <taxon>Bacteria</taxon>
        <taxon>Bacillati</taxon>
        <taxon>Actinomycetota</taxon>
        <taxon>Actinomycetes</taxon>
        <taxon>Kitasatosporales</taxon>
        <taxon>Streptomycetaceae</taxon>
        <taxon>Streptomyces</taxon>
    </lineage>
</organism>
<comment type="pathway">
    <text evidence="1">Lipid metabolism.</text>
</comment>
<dbReference type="InterPro" id="IPR013747">
    <property type="entry name" value="ACP_syn_III_C"/>
</dbReference>
<dbReference type="InterPro" id="IPR016039">
    <property type="entry name" value="Thiolase-like"/>
</dbReference>
<dbReference type="SUPFAM" id="SSF53901">
    <property type="entry name" value="Thiolase-like"/>
    <property type="match status" value="1"/>
</dbReference>
<dbReference type="Proteomes" id="UP000481109">
    <property type="component" value="Unassembled WGS sequence"/>
</dbReference>
<sequence>MPTRPIGILGTGSYVPRSNITNAELAARVGVDEEWIHRQTRITGRRYAADDEATSDLATHAARTALDRAGIDAGRLDHLIVATSTPDSPQPPTAHRVQHALGAQGAACFDINAACSGFVYGLALARSLVAQRRDSRILVVAADVCSRFLDFSDRRTAVLMGDGAGAVVVGPVEEGHGFLDFELAGRGHAARLIRVDAGGSRLPASARTVEAGAHFLRMDGRGVVEFLLREFPPFIDALLRRAGVTADQVDHFVPHQPNGVLLSRLVERAGLTKARTHRTVEEYGNTGAASVPLTLDIAHRTRELRHGDLVLLAGFGSGMSLGASLMRWTEVS</sequence>
<dbReference type="Pfam" id="PF08541">
    <property type="entry name" value="ACP_syn_III_C"/>
    <property type="match status" value="1"/>
</dbReference>
<evidence type="ECO:0000259" key="10">
    <source>
        <dbReference type="Pfam" id="PF08541"/>
    </source>
</evidence>
<evidence type="ECO:0000256" key="6">
    <source>
        <dbReference type="ARBA" id="ARBA00022832"/>
    </source>
</evidence>
<name>A0A6G4XAD3_9ACTN</name>
<dbReference type="CDD" id="cd00830">
    <property type="entry name" value="KAS_III"/>
    <property type="match status" value="1"/>
</dbReference>
<evidence type="ECO:0000256" key="4">
    <source>
        <dbReference type="ARBA" id="ARBA00022516"/>
    </source>
</evidence>
<evidence type="ECO:0000256" key="8">
    <source>
        <dbReference type="ARBA" id="ARBA00023160"/>
    </source>
</evidence>
<keyword evidence="9" id="KW-0012">Acyltransferase</keyword>
<feature type="domain" description="Beta-ketoacyl-[acyl-carrier-protein] synthase III N-terminal" evidence="11">
    <location>
        <begin position="109"/>
        <end position="185"/>
    </location>
</feature>
<keyword evidence="6" id="KW-0276">Fatty acid metabolism</keyword>
<dbReference type="PANTHER" id="PTHR34069">
    <property type="entry name" value="3-OXOACYL-[ACYL-CARRIER-PROTEIN] SYNTHASE 3"/>
    <property type="match status" value="1"/>
</dbReference>
<keyword evidence="4" id="KW-0444">Lipid biosynthesis</keyword>
<evidence type="ECO:0000256" key="9">
    <source>
        <dbReference type="ARBA" id="ARBA00023315"/>
    </source>
</evidence>
<dbReference type="Pfam" id="PF08545">
    <property type="entry name" value="ACP_syn_III"/>
    <property type="match status" value="1"/>
</dbReference>
<dbReference type="GO" id="GO:0006633">
    <property type="term" value="P:fatty acid biosynthetic process"/>
    <property type="evidence" value="ECO:0007669"/>
    <property type="project" value="UniProtKB-KW"/>
</dbReference>
<dbReference type="RefSeq" id="WP_165329635.1">
    <property type="nucleotide sequence ID" value="NZ_JAAKZW010000001.1"/>
</dbReference>
<evidence type="ECO:0000256" key="2">
    <source>
        <dbReference type="ARBA" id="ARBA00008642"/>
    </source>
</evidence>
<accession>A0A6G4XAD3</accession>
<dbReference type="NCBIfam" id="NF006829">
    <property type="entry name" value="PRK09352.1"/>
    <property type="match status" value="1"/>
</dbReference>
<evidence type="ECO:0000313" key="13">
    <source>
        <dbReference type="Proteomes" id="UP000481109"/>
    </source>
</evidence>
<keyword evidence="8" id="KW-0275">Fatty acid biosynthesis</keyword>
<evidence type="ECO:0000259" key="11">
    <source>
        <dbReference type="Pfam" id="PF08545"/>
    </source>
</evidence>
<proteinExistence type="inferred from homology"/>
<dbReference type="InterPro" id="IPR013751">
    <property type="entry name" value="ACP_syn_III_N"/>
</dbReference>
<comment type="similarity">
    <text evidence="2">Belongs to the thiolase-like superfamily. FabH family.</text>
</comment>
<keyword evidence="13" id="KW-1185">Reference proteome</keyword>
<reference evidence="12 13" key="1">
    <citation type="submission" date="2020-02" db="EMBL/GenBank/DDBJ databases">
        <title>Whole-genome analyses of novel actinobacteria.</title>
        <authorList>
            <person name="Sahin N."/>
            <person name="Tokatli A."/>
        </authorList>
    </citation>
    <scope>NUCLEOTIDE SEQUENCE [LARGE SCALE GENOMIC DNA]</scope>
    <source>
        <strain evidence="12 13">YC504</strain>
    </source>
</reference>